<dbReference type="SMART" id="SM00054">
    <property type="entry name" value="EFh"/>
    <property type="match status" value="1"/>
</dbReference>
<gene>
    <name evidence="7" type="ORF">IHE44_0011779</name>
    <name evidence="6" type="ORF">IHE44_012520</name>
</gene>
<keyword evidence="8" id="KW-1185">Reference proteome</keyword>
<dbReference type="InterPro" id="IPR014837">
    <property type="entry name" value="EF-hand_Ca_insen"/>
</dbReference>
<dbReference type="Proteomes" id="UP000618051">
    <property type="component" value="Unassembled WGS sequence"/>
</dbReference>
<dbReference type="EMBL" id="JADDUC010000619">
    <property type="protein sequence ID" value="KAG0112968.1"/>
    <property type="molecule type" value="Genomic_DNA"/>
</dbReference>
<keyword evidence="4" id="KW-0812">Transmembrane</keyword>
<comment type="caution">
    <text evidence="6">The sequence shown here is derived from an EMBL/GenBank/DDBJ whole genome shotgun (WGS) entry which is preliminary data.</text>
</comment>
<dbReference type="PROSITE" id="PS50222">
    <property type="entry name" value="EF_HAND_2"/>
    <property type="match status" value="1"/>
</dbReference>
<dbReference type="PROSITE" id="PS51257">
    <property type="entry name" value="PROKAR_LIPOPROTEIN"/>
    <property type="match status" value="1"/>
</dbReference>
<dbReference type="AlphaFoldDB" id="A0A835TNV6"/>
<sequence>MEPKRRTDSNDFRALLGPAGSGLVTISFSCLYSFIFLLFFLFPSLLGGRKRGGREGENPSGRKALDVPAKLQNSKGEKSSEVTTEVPGIAGEGSESPSVPLSPQGDAEFQRIMAVVDPNGSGSVTFQAFIDFMSRETTDTDTAEQVINSFRVLAGDKNYITAAELRRELPAAQAEYCIARMAPYGGADAVPGALDYKSFSTALYGESDL</sequence>
<organism evidence="6">
    <name type="scientific">Lamprotornis superbus</name>
    <dbReference type="NCBI Taxonomy" id="245042"/>
    <lineage>
        <taxon>Eukaryota</taxon>
        <taxon>Metazoa</taxon>
        <taxon>Chordata</taxon>
        <taxon>Craniata</taxon>
        <taxon>Vertebrata</taxon>
        <taxon>Euteleostomi</taxon>
        <taxon>Archelosauria</taxon>
        <taxon>Archosauria</taxon>
        <taxon>Dinosauria</taxon>
        <taxon>Saurischia</taxon>
        <taxon>Theropoda</taxon>
        <taxon>Coelurosauria</taxon>
        <taxon>Aves</taxon>
        <taxon>Neognathae</taxon>
        <taxon>Neoaves</taxon>
        <taxon>Telluraves</taxon>
        <taxon>Australaves</taxon>
        <taxon>Passeriformes</taxon>
        <taxon>Sturnidae</taxon>
        <taxon>Lamprotornis</taxon>
    </lineage>
</organism>
<reference evidence="7 8" key="2">
    <citation type="journal article" date="2021" name="J. Hered.">
        <title>Feather Gene Expression Elucidates the Developmental Basis of Plumage Iridescence in African Starlings.</title>
        <authorList>
            <person name="Rubenstein D.R."/>
            <person name="Corvelo A."/>
            <person name="MacManes M.D."/>
            <person name="Maia R."/>
            <person name="Narzisi G."/>
            <person name="Rousaki A."/>
            <person name="Vandenabeele P."/>
            <person name="Shawkey M.D."/>
            <person name="Solomon J."/>
        </authorList>
    </citation>
    <scope>NUCLEOTIDE SEQUENCE [LARGE SCALE GENOMIC DNA]</scope>
    <source>
        <strain evidence="7">SS15</strain>
    </source>
</reference>
<name>A0A835TNV6_9PASS</name>
<keyword evidence="2" id="KW-0009">Actin-binding</keyword>
<dbReference type="InterPro" id="IPR002048">
    <property type="entry name" value="EF_hand_dom"/>
</dbReference>
<feature type="transmembrane region" description="Helical" evidence="4">
    <location>
        <begin position="20"/>
        <end position="42"/>
    </location>
</feature>
<dbReference type="FunFam" id="1.10.238.10:FF:000004">
    <property type="entry name" value="Actinin alpha 1"/>
    <property type="match status" value="1"/>
</dbReference>
<feature type="region of interest" description="Disordered" evidence="3">
    <location>
        <begin position="50"/>
        <end position="103"/>
    </location>
</feature>
<evidence type="ECO:0000313" key="6">
    <source>
        <dbReference type="EMBL" id="KAG0112968.1"/>
    </source>
</evidence>
<dbReference type="Gene3D" id="1.10.238.10">
    <property type="entry name" value="EF-hand"/>
    <property type="match status" value="2"/>
</dbReference>
<dbReference type="EMBL" id="JADDUC020000041">
    <property type="protein sequence ID" value="KAI1229588.1"/>
    <property type="molecule type" value="Genomic_DNA"/>
</dbReference>
<keyword evidence="1" id="KW-0677">Repeat</keyword>
<evidence type="ECO:0000259" key="5">
    <source>
        <dbReference type="PROSITE" id="PS50222"/>
    </source>
</evidence>
<evidence type="ECO:0000313" key="7">
    <source>
        <dbReference type="EMBL" id="KAI1229588.1"/>
    </source>
</evidence>
<proteinExistence type="predicted"/>
<keyword evidence="4" id="KW-1133">Transmembrane helix</keyword>
<dbReference type="SMART" id="SM01184">
    <property type="entry name" value="efhand_Ca_insen"/>
    <property type="match status" value="1"/>
</dbReference>
<evidence type="ECO:0000256" key="1">
    <source>
        <dbReference type="ARBA" id="ARBA00022737"/>
    </source>
</evidence>
<accession>A0A835TNV6</accession>
<reference evidence="7" key="3">
    <citation type="submission" date="2022-01" db="EMBL/GenBank/DDBJ databases">
        <authorList>
            <person name="Rubenstein D.R."/>
        </authorList>
    </citation>
    <scope>NUCLEOTIDE SEQUENCE</scope>
    <source>
        <strain evidence="7">SS15</strain>
        <tissue evidence="7">Liver</tissue>
    </source>
</reference>
<dbReference type="OrthoDB" id="6018565at2759"/>
<dbReference type="GO" id="GO:0005509">
    <property type="term" value="F:calcium ion binding"/>
    <property type="evidence" value="ECO:0007669"/>
    <property type="project" value="InterPro"/>
</dbReference>
<reference evidence="6" key="1">
    <citation type="submission" date="2020-10" db="EMBL/GenBank/DDBJ databases">
        <title>Feather gene expression reveals the developmental basis of iridescence in African starlings.</title>
        <authorList>
            <person name="Rubenstein D.R."/>
        </authorList>
    </citation>
    <scope>NUCLEOTIDE SEQUENCE</scope>
    <source>
        <strain evidence="6">SS15</strain>
        <tissue evidence="6">Liver</tissue>
    </source>
</reference>
<feature type="domain" description="EF-hand" evidence="5">
    <location>
        <begin position="104"/>
        <end position="139"/>
    </location>
</feature>
<dbReference type="Pfam" id="PF08726">
    <property type="entry name" value="EFhand_Ca_insen"/>
    <property type="match status" value="1"/>
</dbReference>
<protein>
    <recommendedName>
        <fullName evidence="5">EF-hand domain-containing protein</fullName>
    </recommendedName>
</protein>
<dbReference type="SUPFAM" id="SSF47473">
    <property type="entry name" value="EF-hand"/>
    <property type="match status" value="2"/>
</dbReference>
<evidence type="ECO:0000256" key="2">
    <source>
        <dbReference type="ARBA" id="ARBA00023203"/>
    </source>
</evidence>
<evidence type="ECO:0000256" key="4">
    <source>
        <dbReference type="SAM" id="Phobius"/>
    </source>
</evidence>
<dbReference type="GO" id="GO:0003779">
    <property type="term" value="F:actin binding"/>
    <property type="evidence" value="ECO:0007669"/>
    <property type="project" value="UniProtKB-KW"/>
</dbReference>
<evidence type="ECO:0000313" key="8">
    <source>
        <dbReference type="Proteomes" id="UP000618051"/>
    </source>
</evidence>
<dbReference type="InterPro" id="IPR011992">
    <property type="entry name" value="EF-hand-dom_pair"/>
</dbReference>
<keyword evidence="4" id="KW-0472">Membrane</keyword>
<evidence type="ECO:0000256" key="3">
    <source>
        <dbReference type="SAM" id="MobiDB-lite"/>
    </source>
</evidence>